<sequence>MMQILIFILIGIFVGWVASLAMNRHHGLIVNLVIGVVGSLIGHYLFSALKISLPLPALWADLLVSIIGAIILLFILGLFRRRA</sequence>
<keyword evidence="9" id="KW-1185">Reference proteome</keyword>
<feature type="transmembrane region" description="Helical" evidence="7">
    <location>
        <begin position="58"/>
        <end position="79"/>
    </location>
</feature>
<reference evidence="8 9" key="1">
    <citation type="submission" date="2023-07" db="EMBL/GenBank/DDBJ databases">
        <title>Genomic Encyclopedia of Type Strains, Phase IV (KMG-IV): sequencing the most valuable type-strain genomes for metagenomic binning, comparative biology and taxonomic classification.</title>
        <authorList>
            <person name="Goeker M."/>
        </authorList>
    </citation>
    <scope>NUCLEOTIDE SEQUENCE [LARGE SCALE GENOMIC DNA]</scope>
    <source>
        <strain evidence="8 9">DSM 18695</strain>
    </source>
</reference>
<keyword evidence="6 7" id="KW-0472">Membrane</keyword>
<keyword evidence="5 7" id="KW-1133">Transmembrane helix</keyword>
<dbReference type="Proteomes" id="UP001228905">
    <property type="component" value="Unassembled WGS sequence"/>
</dbReference>
<evidence type="ECO:0000256" key="6">
    <source>
        <dbReference type="ARBA" id="ARBA00023136"/>
    </source>
</evidence>
<comment type="caution">
    <text evidence="8">The sequence shown here is derived from an EMBL/GenBank/DDBJ whole genome shotgun (WGS) entry which is preliminary data.</text>
</comment>
<evidence type="ECO:0000313" key="9">
    <source>
        <dbReference type="Proteomes" id="UP001228905"/>
    </source>
</evidence>
<evidence type="ECO:0000256" key="3">
    <source>
        <dbReference type="ARBA" id="ARBA00022475"/>
    </source>
</evidence>
<keyword evidence="4 7" id="KW-0812">Transmembrane</keyword>
<proteinExistence type="inferred from homology"/>
<protein>
    <submittedName>
        <fullName evidence="8">Membrane protein YeaQ/YmgE (Transglycosylase-associated protein family)</fullName>
    </submittedName>
</protein>
<evidence type="ECO:0000256" key="4">
    <source>
        <dbReference type="ARBA" id="ARBA00022692"/>
    </source>
</evidence>
<dbReference type="RefSeq" id="WP_307346685.1">
    <property type="nucleotide sequence ID" value="NZ_JAUSVS010000001.1"/>
</dbReference>
<comment type="similarity">
    <text evidence="2">Belongs to the UPF0410 family.</text>
</comment>
<gene>
    <name evidence="8" type="ORF">QO010_000956</name>
</gene>
<evidence type="ECO:0000256" key="2">
    <source>
        <dbReference type="ARBA" id="ARBA00011006"/>
    </source>
</evidence>
<organism evidence="8 9">
    <name type="scientific">Caulobacter ginsengisoli</name>
    <dbReference type="NCBI Taxonomy" id="400775"/>
    <lineage>
        <taxon>Bacteria</taxon>
        <taxon>Pseudomonadati</taxon>
        <taxon>Pseudomonadota</taxon>
        <taxon>Alphaproteobacteria</taxon>
        <taxon>Caulobacterales</taxon>
        <taxon>Caulobacteraceae</taxon>
        <taxon>Caulobacter</taxon>
    </lineage>
</organism>
<keyword evidence="3" id="KW-1003">Cell membrane</keyword>
<dbReference type="EMBL" id="JAUSVS010000001">
    <property type="protein sequence ID" value="MDQ0463208.1"/>
    <property type="molecule type" value="Genomic_DNA"/>
</dbReference>
<evidence type="ECO:0000313" key="8">
    <source>
        <dbReference type="EMBL" id="MDQ0463208.1"/>
    </source>
</evidence>
<evidence type="ECO:0000256" key="1">
    <source>
        <dbReference type="ARBA" id="ARBA00004651"/>
    </source>
</evidence>
<evidence type="ECO:0000256" key="5">
    <source>
        <dbReference type="ARBA" id="ARBA00022989"/>
    </source>
</evidence>
<accession>A0ABU0IMF9</accession>
<feature type="transmembrane region" description="Helical" evidence="7">
    <location>
        <begin position="29"/>
        <end position="46"/>
    </location>
</feature>
<evidence type="ECO:0000256" key="7">
    <source>
        <dbReference type="SAM" id="Phobius"/>
    </source>
</evidence>
<dbReference type="PANTHER" id="PTHR33884">
    <property type="entry name" value="UPF0410 PROTEIN YMGE"/>
    <property type="match status" value="1"/>
</dbReference>
<dbReference type="Pfam" id="PF04226">
    <property type="entry name" value="Transgly_assoc"/>
    <property type="match status" value="1"/>
</dbReference>
<dbReference type="InterPro" id="IPR007341">
    <property type="entry name" value="Transgly_assoc"/>
</dbReference>
<dbReference type="PANTHER" id="PTHR33884:SF3">
    <property type="entry name" value="UPF0410 PROTEIN YMGE"/>
    <property type="match status" value="1"/>
</dbReference>
<comment type="subcellular location">
    <subcellularLocation>
        <location evidence="1">Cell membrane</location>
        <topology evidence="1">Multi-pass membrane protein</topology>
    </subcellularLocation>
</comment>
<name>A0ABU0IMF9_9CAUL</name>
<feature type="transmembrane region" description="Helical" evidence="7">
    <location>
        <begin position="6"/>
        <end position="22"/>
    </location>
</feature>